<comment type="function">
    <text evidence="2">Catalyzes the decarboxylative condensation of pimeloyl-[acyl-carrier protein] and L-alanine to produce 8-amino-7-oxononanoate (AON), [acyl-carrier protein], and carbon dioxide.</text>
</comment>
<evidence type="ECO:0000256" key="6">
    <source>
        <dbReference type="ARBA" id="ARBA00022756"/>
    </source>
</evidence>
<dbReference type="InterPro" id="IPR001917">
    <property type="entry name" value="Aminotrans_II_pyridoxalP_BS"/>
</dbReference>
<dbReference type="GO" id="GO:0030170">
    <property type="term" value="F:pyridoxal phosphate binding"/>
    <property type="evidence" value="ECO:0007669"/>
    <property type="project" value="InterPro"/>
</dbReference>
<evidence type="ECO:0000256" key="8">
    <source>
        <dbReference type="ARBA" id="ARBA00023315"/>
    </source>
</evidence>
<keyword evidence="5" id="KW-0808">Transferase</keyword>
<evidence type="ECO:0000313" key="12">
    <source>
        <dbReference type="EMBL" id="SFQ04869.1"/>
    </source>
</evidence>
<dbReference type="CDD" id="cd06454">
    <property type="entry name" value="KBL_like"/>
    <property type="match status" value="1"/>
</dbReference>
<dbReference type="InterPro" id="IPR050087">
    <property type="entry name" value="AON_synthase_class-II"/>
</dbReference>
<dbReference type="InterPro" id="IPR015422">
    <property type="entry name" value="PyrdxlP-dep_Trfase_small"/>
</dbReference>
<comment type="subunit">
    <text evidence="4">Homodimer.</text>
</comment>
<evidence type="ECO:0000259" key="11">
    <source>
        <dbReference type="Pfam" id="PF00155"/>
    </source>
</evidence>
<dbReference type="STRING" id="937334.SAMN05444406_11072"/>
<evidence type="ECO:0000256" key="10">
    <source>
        <dbReference type="RuleBase" id="RU003693"/>
    </source>
</evidence>
<evidence type="ECO:0000256" key="2">
    <source>
        <dbReference type="ARBA" id="ARBA00002513"/>
    </source>
</evidence>
<dbReference type="NCBIfam" id="NF005394">
    <property type="entry name" value="PRK06939.1"/>
    <property type="match status" value="1"/>
</dbReference>
<evidence type="ECO:0000256" key="7">
    <source>
        <dbReference type="ARBA" id="ARBA00022898"/>
    </source>
</evidence>
<dbReference type="PANTHER" id="PTHR13693:SF102">
    <property type="entry name" value="2-AMINO-3-KETOBUTYRATE COENZYME A LIGASE, MITOCHONDRIAL"/>
    <property type="match status" value="1"/>
</dbReference>
<dbReference type="FunFam" id="3.40.640.10:FF:000006">
    <property type="entry name" value="5-aminolevulinate synthase, mitochondrial"/>
    <property type="match status" value="1"/>
</dbReference>
<keyword evidence="7 10" id="KW-0663">Pyridoxal phosphate</keyword>
<keyword evidence="6" id="KW-0093">Biotin biosynthesis</keyword>
<evidence type="ECO:0000256" key="4">
    <source>
        <dbReference type="ARBA" id="ARBA00011738"/>
    </source>
</evidence>
<dbReference type="InterPro" id="IPR004839">
    <property type="entry name" value="Aminotransferase_I/II_large"/>
</dbReference>
<comment type="cofactor">
    <cofactor evidence="1 10">
        <name>pyridoxal 5'-phosphate</name>
        <dbReference type="ChEBI" id="CHEBI:597326"/>
    </cofactor>
</comment>
<keyword evidence="8" id="KW-0012">Acyltransferase</keyword>
<dbReference type="Gene3D" id="3.90.1150.10">
    <property type="entry name" value="Aspartate Aminotransferase, domain 1"/>
    <property type="match status" value="1"/>
</dbReference>
<evidence type="ECO:0000256" key="5">
    <source>
        <dbReference type="ARBA" id="ARBA00022679"/>
    </source>
</evidence>
<dbReference type="Proteomes" id="UP000198577">
    <property type="component" value="Unassembled WGS sequence"/>
</dbReference>
<keyword evidence="13" id="KW-1185">Reference proteome</keyword>
<dbReference type="GO" id="GO:0016874">
    <property type="term" value="F:ligase activity"/>
    <property type="evidence" value="ECO:0007669"/>
    <property type="project" value="UniProtKB-KW"/>
</dbReference>
<evidence type="ECO:0000313" key="13">
    <source>
        <dbReference type="Proteomes" id="UP000198577"/>
    </source>
</evidence>
<dbReference type="RefSeq" id="WP_092282256.1">
    <property type="nucleotide sequence ID" value="NZ_FOXR01000010.1"/>
</dbReference>
<reference evidence="12 13" key="1">
    <citation type="submission" date="2016-10" db="EMBL/GenBank/DDBJ databases">
        <authorList>
            <person name="de Groot N.N."/>
        </authorList>
    </citation>
    <scope>NUCLEOTIDE SEQUENCE [LARGE SCALE GENOMIC DNA]</scope>
    <source>
        <strain evidence="12 13">DSM 20678</strain>
    </source>
</reference>
<keyword evidence="12" id="KW-0436">Ligase</keyword>
<organism evidence="12 13">
    <name type="scientific">Caldicoprobacter faecalis</name>
    <dbReference type="NCBI Taxonomy" id="937334"/>
    <lineage>
        <taxon>Bacteria</taxon>
        <taxon>Bacillati</taxon>
        <taxon>Bacillota</taxon>
        <taxon>Clostridia</taxon>
        <taxon>Caldicoprobacterales</taxon>
        <taxon>Caldicoprobacteraceae</taxon>
        <taxon>Caldicoprobacter</taxon>
    </lineage>
</organism>
<name>A0A1I5VBH6_9FIRM</name>
<dbReference type="SUPFAM" id="SSF53383">
    <property type="entry name" value="PLP-dependent transferases"/>
    <property type="match status" value="1"/>
</dbReference>
<protein>
    <submittedName>
        <fullName evidence="12">2-amino-3-ketobutyrate coenzyme A ligase</fullName>
    </submittedName>
</protein>
<dbReference type="EMBL" id="FOXR01000010">
    <property type="protein sequence ID" value="SFQ04869.1"/>
    <property type="molecule type" value="Genomic_DNA"/>
</dbReference>
<accession>A0A1I5VBH6</accession>
<dbReference type="PANTHER" id="PTHR13693">
    <property type="entry name" value="CLASS II AMINOTRANSFERASE/8-AMINO-7-OXONONANOATE SYNTHASE"/>
    <property type="match status" value="1"/>
</dbReference>
<dbReference type="AlphaFoldDB" id="A0A1I5VBH6"/>
<feature type="domain" description="Aminotransferase class I/classII large" evidence="11">
    <location>
        <begin position="43"/>
        <end position="387"/>
    </location>
</feature>
<dbReference type="Gene3D" id="3.40.640.10">
    <property type="entry name" value="Type I PLP-dependent aspartate aminotransferase-like (Major domain)"/>
    <property type="match status" value="1"/>
</dbReference>
<dbReference type="InterPro" id="IPR015424">
    <property type="entry name" value="PyrdxlP-dep_Trfase"/>
</dbReference>
<gene>
    <name evidence="12" type="ORF">SAMN05444406_11072</name>
</gene>
<evidence type="ECO:0000256" key="3">
    <source>
        <dbReference type="ARBA" id="ARBA00008392"/>
    </source>
</evidence>
<dbReference type="GO" id="GO:0009102">
    <property type="term" value="P:biotin biosynthetic process"/>
    <property type="evidence" value="ECO:0007669"/>
    <property type="project" value="UniProtKB-KW"/>
</dbReference>
<sequence>MSSRLYERIKTQLDSLRKEGTYKEYQYLVSSVGGRSTIEKYGDVVMLCSNNYLGLADHSQLIEKGIEALKKYGAGAASVRFICGTYDIHRSLENKVAEFLHTEAALTYTSCWSANTAVIPALLNEGDAVISDELNHASIIDGCRLVSKGVQRLVYRHADLNSLEEKLKEVTSGGGVALIVTDGVFSMEGDIAPLPGIVELARKYDAVVMVDDSHATGVIGDTGRGTAEYYNMLGQVDIITGTFGKALGGAGGGFVAGRKEVINLCIQRSRPHLFSNSLPPVLAAIALAALEYLEEHPEKVRSLRQKVKYFREQLKKAGIAALEGDSAIIPIMIYDTAKAMRIAARMLEEGVYVVGFGYPVVPEGQARIRIQVSDALTYDDIDYSIEVLKRVLNEQK</sequence>
<evidence type="ECO:0000256" key="1">
    <source>
        <dbReference type="ARBA" id="ARBA00001933"/>
    </source>
</evidence>
<comment type="catalytic activity">
    <reaction evidence="9">
        <text>6-carboxyhexanoyl-[ACP] + L-alanine + H(+) = (8S)-8-amino-7-oxononanoate + holo-[ACP] + CO2</text>
        <dbReference type="Rhea" id="RHEA:42288"/>
        <dbReference type="Rhea" id="RHEA-COMP:9685"/>
        <dbReference type="Rhea" id="RHEA-COMP:9955"/>
        <dbReference type="ChEBI" id="CHEBI:15378"/>
        <dbReference type="ChEBI" id="CHEBI:16526"/>
        <dbReference type="ChEBI" id="CHEBI:57972"/>
        <dbReference type="ChEBI" id="CHEBI:64479"/>
        <dbReference type="ChEBI" id="CHEBI:78846"/>
        <dbReference type="ChEBI" id="CHEBI:149468"/>
        <dbReference type="EC" id="2.3.1.47"/>
    </reaction>
</comment>
<comment type="similarity">
    <text evidence="3 10">Belongs to the class-II pyridoxal-phosphate-dependent aminotransferase family.</text>
</comment>
<dbReference type="Pfam" id="PF00155">
    <property type="entry name" value="Aminotran_1_2"/>
    <property type="match status" value="1"/>
</dbReference>
<dbReference type="GO" id="GO:0008710">
    <property type="term" value="F:8-amino-7-oxononanoate synthase activity"/>
    <property type="evidence" value="ECO:0007669"/>
    <property type="project" value="UniProtKB-EC"/>
</dbReference>
<dbReference type="OrthoDB" id="9807157at2"/>
<proteinExistence type="inferred from homology"/>
<dbReference type="InterPro" id="IPR015421">
    <property type="entry name" value="PyrdxlP-dep_Trfase_major"/>
</dbReference>
<dbReference type="PROSITE" id="PS00599">
    <property type="entry name" value="AA_TRANSFER_CLASS_2"/>
    <property type="match status" value="1"/>
</dbReference>
<evidence type="ECO:0000256" key="9">
    <source>
        <dbReference type="ARBA" id="ARBA00047715"/>
    </source>
</evidence>